<accession>A0AAV9XJD6</accession>
<evidence type="ECO:0000313" key="2">
    <source>
        <dbReference type="EMBL" id="KAK6542230.1"/>
    </source>
</evidence>
<gene>
    <name evidence="2" type="ORF">TWF694_007984</name>
</gene>
<comment type="caution">
    <text evidence="2">The sequence shown here is derived from an EMBL/GenBank/DDBJ whole genome shotgun (WGS) entry which is preliminary data.</text>
</comment>
<dbReference type="PANTHER" id="PTHR35759:SF1">
    <property type="entry name" value="OS07G0673000 PROTEIN"/>
    <property type="match status" value="1"/>
</dbReference>
<feature type="signal peptide" evidence="1">
    <location>
        <begin position="1"/>
        <end position="20"/>
    </location>
</feature>
<evidence type="ECO:0000256" key="1">
    <source>
        <dbReference type="SAM" id="SignalP"/>
    </source>
</evidence>
<dbReference type="AlphaFoldDB" id="A0AAV9XJD6"/>
<dbReference type="PANTHER" id="PTHR35759">
    <property type="entry name" value="BNAA09G03860D PROTEIN"/>
    <property type="match status" value="1"/>
</dbReference>
<name>A0AAV9XJD6_9PEZI</name>
<sequence>MHIRYPLRLVLLTLFSAASPSPLPSEKTSSASPITASFPGDAFLQALASNPAPKFATRIPIAQASATTQHQLSLLYAATLTFNVTYPRNFLDFSREFQYPTFDNKQCELGKDTNGVYPFAASTTLSAYFEGIFLTIPDWTKGEISLTRFDLFHAHLFANPTTKTAGVVFHSKEYPADNVDTFPYDLGFCQVDSNLDFTDSIMRKRNLIWTIDADNHASMWWIDMGVKTGNNDVDSMLDGAPFYTLYEDSLGHVIADFYYLKGEELGVSLY</sequence>
<evidence type="ECO:0000313" key="3">
    <source>
        <dbReference type="Proteomes" id="UP001365542"/>
    </source>
</evidence>
<feature type="chain" id="PRO_5043866582" evidence="1">
    <location>
        <begin position="21"/>
        <end position="270"/>
    </location>
</feature>
<keyword evidence="1" id="KW-0732">Signal</keyword>
<dbReference type="EMBL" id="JAVHJO010000003">
    <property type="protein sequence ID" value="KAK6542230.1"/>
    <property type="molecule type" value="Genomic_DNA"/>
</dbReference>
<organism evidence="2 3">
    <name type="scientific">Orbilia ellipsospora</name>
    <dbReference type="NCBI Taxonomy" id="2528407"/>
    <lineage>
        <taxon>Eukaryota</taxon>
        <taxon>Fungi</taxon>
        <taxon>Dikarya</taxon>
        <taxon>Ascomycota</taxon>
        <taxon>Pezizomycotina</taxon>
        <taxon>Orbiliomycetes</taxon>
        <taxon>Orbiliales</taxon>
        <taxon>Orbiliaceae</taxon>
        <taxon>Orbilia</taxon>
    </lineage>
</organism>
<dbReference type="Proteomes" id="UP001365542">
    <property type="component" value="Unassembled WGS sequence"/>
</dbReference>
<keyword evidence="3" id="KW-1185">Reference proteome</keyword>
<protein>
    <submittedName>
        <fullName evidence="2">Uncharacterized protein</fullName>
    </submittedName>
</protein>
<reference evidence="2 3" key="1">
    <citation type="submission" date="2019-10" db="EMBL/GenBank/DDBJ databases">
        <authorList>
            <person name="Palmer J.M."/>
        </authorList>
    </citation>
    <scope>NUCLEOTIDE SEQUENCE [LARGE SCALE GENOMIC DNA]</scope>
    <source>
        <strain evidence="2 3">TWF694</strain>
    </source>
</reference>
<proteinExistence type="predicted"/>